<protein>
    <submittedName>
        <fullName evidence="1">GIY-YIG nuclease family protein</fullName>
    </submittedName>
</protein>
<sequence length="419" mass="47867">MLDNQGLAGSTGNIGNLYYVRLNTPLGKFYKIGFTTMKSVNDRLAFQGTGDEKYIDEVLYFQFRLGAYGLEQSLHSYFSDKAAFGKYSAYIDMPLPRNGQSELYYDDVLELDGKFTPAQADFSRKAVELAIAKRTYTSEIWAKRIIALNKVVLSSLMALAKVIGWSIKSVQSAIGTKTTGQELPPSVLETHNRAKLFIAELKHDQAIKRIRTHREIKIFFLIDAFSNRDFEKFKDLVNIKELGQDIANSLALDLQMFSDYLCIPNNCCMFTLMEHMNHSNCHELITKPAVDSYIPMIEEFITTRKISDMSIHIPDDPIYAIDPGYDGCDLSFNDYFGAQEFIGLLECSYISKTPFKHDDTKATVEFSIELEDKLTAERFWVVVVVSFKNKMLRLTFPNLNESIRAYQTQRKHNSLTMDQ</sequence>
<accession>A0A7Y1LD21</accession>
<dbReference type="EMBL" id="JAAQYK010000002">
    <property type="protein sequence ID" value="NNA43858.1"/>
    <property type="molecule type" value="Genomic_DNA"/>
</dbReference>
<organism evidence="1 2">
    <name type="scientific">Pseudomonas lactis</name>
    <dbReference type="NCBI Taxonomy" id="1615674"/>
    <lineage>
        <taxon>Bacteria</taxon>
        <taxon>Pseudomonadati</taxon>
        <taxon>Pseudomonadota</taxon>
        <taxon>Gammaproteobacteria</taxon>
        <taxon>Pseudomonadales</taxon>
        <taxon>Pseudomonadaceae</taxon>
        <taxon>Pseudomonas</taxon>
    </lineage>
</organism>
<name>A0A7Y1LD21_9PSED</name>
<evidence type="ECO:0000313" key="2">
    <source>
        <dbReference type="Proteomes" id="UP000583279"/>
    </source>
</evidence>
<dbReference type="RefSeq" id="WP_169855499.1">
    <property type="nucleotide sequence ID" value="NZ_JAAQYK010000002.1"/>
</dbReference>
<evidence type="ECO:0000313" key="1">
    <source>
        <dbReference type="EMBL" id="NNA43858.1"/>
    </source>
</evidence>
<gene>
    <name evidence="1" type="ORF">HBO18_06900</name>
</gene>
<dbReference type="AlphaFoldDB" id="A0A7Y1LD21"/>
<proteinExistence type="predicted"/>
<dbReference type="Proteomes" id="UP000583279">
    <property type="component" value="Unassembled WGS sequence"/>
</dbReference>
<reference evidence="1 2" key="1">
    <citation type="journal article" date="2020" name="Front. Microbiol.">
        <title>Genetic Organization of the aprX-lipA2 Operon Affects the Proteolytic Potential of Pseudomonas Species in Milk.</title>
        <authorList>
            <person name="Maier C."/>
            <person name="Huptas C."/>
            <person name="von Neubeck M."/>
            <person name="Scherer S."/>
            <person name="Wenning M."/>
            <person name="Lucking G."/>
        </authorList>
    </citation>
    <scope>NUCLEOTIDE SEQUENCE [LARGE SCALE GENOMIC DNA]</scope>
    <source>
        <strain evidence="1 2">WS 4997</strain>
    </source>
</reference>
<comment type="caution">
    <text evidence="1">The sequence shown here is derived from an EMBL/GenBank/DDBJ whole genome shotgun (WGS) entry which is preliminary data.</text>
</comment>